<reference evidence="1 2" key="1">
    <citation type="journal article" date="2016" name="Appl. Microbiol. Biotechnol.">
        <title>Characterization of T-DNA insertion mutants with decreased virulence in the entomopathogenic fungus Beauveria bassiana JEF-007.</title>
        <authorList>
            <person name="Kim S."/>
            <person name="Lee S.J."/>
            <person name="Nai Y.S."/>
            <person name="Yu J.S."/>
            <person name="Lee M.R."/>
            <person name="Yang Y.T."/>
            <person name="Kim J.S."/>
        </authorList>
    </citation>
    <scope>NUCLEOTIDE SEQUENCE [LARGE SCALE GENOMIC DNA]</scope>
    <source>
        <strain evidence="1 2">JEF-007</strain>
    </source>
</reference>
<organism evidence="1 2">
    <name type="scientific">Beauveria bassiana</name>
    <name type="common">White muscardine disease fungus</name>
    <name type="synonym">Tritirachium shiotae</name>
    <dbReference type="NCBI Taxonomy" id="176275"/>
    <lineage>
        <taxon>Eukaryota</taxon>
        <taxon>Fungi</taxon>
        <taxon>Dikarya</taxon>
        <taxon>Ascomycota</taxon>
        <taxon>Pezizomycotina</taxon>
        <taxon>Sordariomycetes</taxon>
        <taxon>Hypocreomycetidae</taxon>
        <taxon>Hypocreales</taxon>
        <taxon>Cordycipitaceae</taxon>
        <taxon>Beauveria</taxon>
    </lineage>
</organism>
<comment type="caution">
    <text evidence="1">The sequence shown here is derived from an EMBL/GenBank/DDBJ whole genome shotgun (WGS) entry which is preliminary data.</text>
</comment>
<name>A0A2N6N805_BEABA</name>
<evidence type="ECO:0000313" key="1">
    <source>
        <dbReference type="EMBL" id="PMB63392.1"/>
    </source>
</evidence>
<dbReference type="EMBL" id="MRVG01000023">
    <property type="protein sequence ID" value="PMB63392.1"/>
    <property type="molecule type" value="Genomic_DNA"/>
</dbReference>
<gene>
    <name evidence="1" type="ORF">BM221_010755</name>
</gene>
<accession>A0A2N6N805</accession>
<proteinExistence type="predicted"/>
<protein>
    <submittedName>
        <fullName evidence="1">Uncharacterized protein</fullName>
    </submittedName>
</protein>
<dbReference type="Proteomes" id="UP000235728">
    <property type="component" value="Unassembled WGS sequence"/>
</dbReference>
<dbReference type="AlphaFoldDB" id="A0A2N6N805"/>
<evidence type="ECO:0000313" key="2">
    <source>
        <dbReference type="Proteomes" id="UP000235728"/>
    </source>
</evidence>
<sequence>MIDNLGHRYLFFTLNRLTTVKVAFKRLLLLCVNTITLRSLSRNSCRLTHQRSGVTLHIPQETPSNSEKTLKTTVARARPAMALTAAMVLRRISPALPLILMLTLLSLSTMPTTNTRRSLPRRLPTVITLSLRHSCNLAKQTKARANLPIVHFLEANRWMAA</sequence>